<comment type="similarity">
    <text evidence="1">Belongs to the peptidase S58 family.</text>
</comment>
<keyword evidence="3" id="KW-1185">Reference proteome</keyword>
<evidence type="ECO:0000313" key="3">
    <source>
        <dbReference type="Proteomes" id="UP000634004"/>
    </source>
</evidence>
<comment type="caution">
    <text evidence="2">The sequence shown here is derived from an EMBL/GenBank/DDBJ whole genome shotgun (WGS) entry which is preliminary data.</text>
</comment>
<dbReference type="InterPro" id="IPR016117">
    <property type="entry name" value="ArgJ-like_dom_sf"/>
</dbReference>
<dbReference type="RefSeq" id="WP_189498039.1">
    <property type="nucleotide sequence ID" value="NZ_BMZH01000007.1"/>
</dbReference>
<dbReference type="InterPro" id="IPR005321">
    <property type="entry name" value="Peptidase_S58_DmpA"/>
</dbReference>
<evidence type="ECO:0000313" key="2">
    <source>
        <dbReference type="EMBL" id="GHA97179.1"/>
    </source>
</evidence>
<evidence type="ECO:0000256" key="1">
    <source>
        <dbReference type="ARBA" id="ARBA00007068"/>
    </source>
</evidence>
<dbReference type="GO" id="GO:0004177">
    <property type="term" value="F:aminopeptidase activity"/>
    <property type="evidence" value="ECO:0007669"/>
    <property type="project" value="TreeGrafter"/>
</dbReference>
<dbReference type="AlphaFoldDB" id="A0A8J3CR76"/>
<organism evidence="2 3">
    <name type="scientific">Algimonas arctica</name>
    <dbReference type="NCBI Taxonomy" id="1479486"/>
    <lineage>
        <taxon>Bacteria</taxon>
        <taxon>Pseudomonadati</taxon>
        <taxon>Pseudomonadota</taxon>
        <taxon>Alphaproteobacteria</taxon>
        <taxon>Maricaulales</taxon>
        <taxon>Robiginitomaculaceae</taxon>
        <taxon>Algimonas</taxon>
    </lineage>
</organism>
<name>A0A8J3CR76_9PROT</name>
<protein>
    <submittedName>
        <fullName evidence="2">Peptidase T4</fullName>
    </submittedName>
</protein>
<dbReference type="Pfam" id="PF03576">
    <property type="entry name" value="Peptidase_S58"/>
    <property type="match status" value="1"/>
</dbReference>
<dbReference type="Gene3D" id="3.60.70.12">
    <property type="entry name" value="L-amino peptidase D-ALA esterase/amidase"/>
    <property type="match status" value="1"/>
</dbReference>
<dbReference type="Proteomes" id="UP000634004">
    <property type="component" value="Unassembled WGS sequence"/>
</dbReference>
<reference evidence="2" key="2">
    <citation type="submission" date="2020-09" db="EMBL/GenBank/DDBJ databases">
        <authorList>
            <person name="Sun Q."/>
            <person name="Kim S."/>
        </authorList>
    </citation>
    <scope>NUCLEOTIDE SEQUENCE</scope>
    <source>
        <strain evidence="2">KCTC 32513</strain>
    </source>
</reference>
<accession>A0A8J3CR76</accession>
<proteinExistence type="inferred from homology"/>
<dbReference type="PANTHER" id="PTHR36512:SF3">
    <property type="entry name" value="BLR5678 PROTEIN"/>
    <property type="match status" value="1"/>
</dbReference>
<dbReference type="EMBL" id="BMZH01000007">
    <property type="protein sequence ID" value="GHA97179.1"/>
    <property type="molecule type" value="Genomic_DNA"/>
</dbReference>
<dbReference type="SUPFAM" id="SSF56266">
    <property type="entry name" value="DmpA/ArgJ-like"/>
    <property type="match status" value="1"/>
</dbReference>
<sequence length="319" mass="32092">MAHPSSKLLSISGLRVGHAHDTRVKTGVTVLLPDAPALCAVDVRGGGPGTRETDTLALGGLVDRVHAITLAGGSVYGLAAADAVCAGLGARGVGYAAGPPPIPVSPIVPSAILFDNANGGDKAWGDTPPFHRLGREALSAACYETSEGAIGAGYGATAGIYAGGFGVASETVNGAVVWAFIAANPVGSPFLPGTRVPYAWLYERDGEFGGAHPPQDYRWTQPQDTKLTRFAGAGQNTVIGAVVTDAALSPSDLKRLAIMAQDGLALSVQPSHTPLDGDTIFALSVGEQAAIGPAALSNIGAAAARCVARALTRGVLAAQ</sequence>
<dbReference type="CDD" id="cd02252">
    <property type="entry name" value="nylC_like"/>
    <property type="match status" value="1"/>
</dbReference>
<reference evidence="2" key="1">
    <citation type="journal article" date="2014" name="Int. J. Syst. Evol. Microbiol.">
        <title>Complete genome sequence of Corynebacterium casei LMG S-19264T (=DSM 44701T), isolated from a smear-ripened cheese.</title>
        <authorList>
            <consortium name="US DOE Joint Genome Institute (JGI-PGF)"/>
            <person name="Walter F."/>
            <person name="Albersmeier A."/>
            <person name="Kalinowski J."/>
            <person name="Ruckert C."/>
        </authorList>
    </citation>
    <scope>NUCLEOTIDE SEQUENCE</scope>
    <source>
        <strain evidence="2">KCTC 32513</strain>
    </source>
</reference>
<gene>
    <name evidence="2" type="ORF">GCM10009069_20270</name>
</gene>
<dbReference type="PANTHER" id="PTHR36512">
    <property type="entry name" value="D-AMINOPEPTIDASE"/>
    <property type="match status" value="1"/>
</dbReference>